<reference evidence="1 2" key="1">
    <citation type="submission" date="2016-06" db="EMBL/GenBank/DDBJ databases">
        <authorList>
            <person name="Kjaerup R.B."/>
            <person name="Dalgaard T.S."/>
            <person name="Juul-Madsen H.R."/>
        </authorList>
    </citation>
    <scope>NUCLEOTIDE SEQUENCE [LARGE SCALE GENOMIC DNA]</scope>
    <source>
        <strain evidence="1">LMG947</strain>
    </source>
</reference>
<proteinExistence type="predicted"/>
<evidence type="ECO:0008006" key="3">
    <source>
        <dbReference type="Google" id="ProtNLM"/>
    </source>
</evidence>
<sequence length="268" mass="29433">MWSRLIRHFWLAGLVIVLGSCRSFPNIPDGVSVEGFNLISVSRLGLLTYVKTDMYLPSRNREGRPHGALVLSEFRCTADGLNIKVSMQNQKPDIARYCIAIEGALRQVLSLYKQHPVSIHMYLLPAGTGFKNSKSSFRFSGATLSLAAPVFTDDQRSLGNIVDLVSHEAFHLAGYLSGDTRAADERNAYWMGLCSQLQVLGQIKAENLPGGAIAANNQVLAGSSSDASFVRREVWPFISENKIQKGTSGGQSMEIACNHRFSNVLRVQ</sequence>
<dbReference type="Proteomes" id="UP000092503">
    <property type="component" value="Unassembled WGS sequence"/>
</dbReference>
<evidence type="ECO:0000313" key="2">
    <source>
        <dbReference type="Proteomes" id="UP000092503"/>
    </source>
</evidence>
<organism evidence="1 2">
    <name type="scientific">Xanthomonas bromi</name>
    <dbReference type="NCBI Taxonomy" id="56449"/>
    <lineage>
        <taxon>Bacteria</taxon>
        <taxon>Pseudomonadati</taxon>
        <taxon>Pseudomonadota</taxon>
        <taxon>Gammaproteobacteria</taxon>
        <taxon>Lysobacterales</taxon>
        <taxon>Lysobacteraceae</taxon>
        <taxon>Xanthomonas</taxon>
    </lineage>
</organism>
<protein>
    <recommendedName>
        <fullName evidence="3">Lipoprotein</fullName>
    </recommendedName>
</protein>
<gene>
    <name evidence="1" type="ORF">XBLMG947_3607</name>
</gene>
<dbReference type="AlphaFoldDB" id="A0A1C3NQZ3"/>
<name>A0A1C3NQZ3_9XANT</name>
<dbReference type="PROSITE" id="PS51257">
    <property type="entry name" value="PROKAR_LIPOPROTEIN"/>
    <property type="match status" value="1"/>
</dbReference>
<accession>A0A1C3NQZ3</accession>
<dbReference type="EMBL" id="FLTX01000064">
    <property type="protein sequence ID" value="SBV52809.1"/>
    <property type="molecule type" value="Genomic_DNA"/>
</dbReference>
<evidence type="ECO:0000313" key="1">
    <source>
        <dbReference type="EMBL" id="SBV52809.1"/>
    </source>
</evidence>